<keyword evidence="1" id="KW-0479">Metal-binding</keyword>
<protein>
    <submittedName>
        <fullName evidence="3">Glyoxylase I family protein</fullName>
    </submittedName>
</protein>
<proteinExistence type="predicted"/>
<dbReference type="AlphaFoldDB" id="A0A1G7LM76"/>
<dbReference type="PANTHER" id="PTHR43048">
    <property type="entry name" value="METHYLMALONYL-COA EPIMERASE"/>
    <property type="match status" value="1"/>
</dbReference>
<dbReference type="Pfam" id="PF00903">
    <property type="entry name" value="Glyoxalase"/>
    <property type="match status" value="1"/>
</dbReference>
<sequence>MENKIRPLSYSDKNTASQFKDLKAGHVAIRTTEYDAIIKWYKDKLDFRLIREWEVGEIQLAFIAPPNDNNFLIEILGVKGIKANDYKDLQIGYDHLCFNVENLELTLKELSERNVIPVRCFKVPAIGKSVAFFSDPFGNTIELSEDII</sequence>
<name>A0A1G7LM76_9FLAO</name>
<dbReference type="SUPFAM" id="SSF54593">
    <property type="entry name" value="Glyoxalase/Bleomycin resistance protein/Dihydroxybiphenyl dioxygenase"/>
    <property type="match status" value="1"/>
</dbReference>
<dbReference type="InterPro" id="IPR051785">
    <property type="entry name" value="MMCE/EMCE_epimerase"/>
</dbReference>
<keyword evidence="4" id="KW-1185">Reference proteome</keyword>
<reference evidence="4" key="1">
    <citation type="submission" date="2016-10" db="EMBL/GenBank/DDBJ databases">
        <authorList>
            <person name="Varghese N."/>
            <person name="Submissions S."/>
        </authorList>
    </citation>
    <scope>NUCLEOTIDE SEQUENCE [LARGE SCALE GENOMIC DNA]</scope>
    <source>
        <strain evidence="4">DSM 24729</strain>
    </source>
</reference>
<dbReference type="GO" id="GO:0046491">
    <property type="term" value="P:L-methylmalonyl-CoA metabolic process"/>
    <property type="evidence" value="ECO:0007669"/>
    <property type="project" value="TreeGrafter"/>
</dbReference>
<dbReference type="GO" id="GO:0046872">
    <property type="term" value="F:metal ion binding"/>
    <property type="evidence" value="ECO:0007669"/>
    <property type="project" value="UniProtKB-KW"/>
</dbReference>
<dbReference type="PROSITE" id="PS51819">
    <property type="entry name" value="VOC"/>
    <property type="match status" value="1"/>
</dbReference>
<organism evidence="3 4">
    <name type="scientific">Cellulophaga baltica</name>
    <dbReference type="NCBI Taxonomy" id="76594"/>
    <lineage>
        <taxon>Bacteria</taxon>
        <taxon>Pseudomonadati</taxon>
        <taxon>Bacteroidota</taxon>
        <taxon>Flavobacteriia</taxon>
        <taxon>Flavobacteriales</taxon>
        <taxon>Flavobacteriaceae</taxon>
        <taxon>Cellulophaga</taxon>
    </lineage>
</organism>
<evidence type="ECO:0000259" key="2">
    <source>
        <dbReference type="PROSITE" id="PS51819"/>
    </source>
</evidence>
<feature type="domain" description="VOC" evidence="2">
    <location>
        <begin position="23"/>
        <end position="146"/>
    </location>
</feature>
<dbReference type="InterPro" id="IPR037523">
    <property type="entry name" value="VOC_core"/>
</dbReference>
<dbReference type="Proteomes" id="UP000182114">
    <property type="component" value="Unassembled WGS sequence"/>
</dbReference>
<dbReference type="EMBL" id="FNBD01000019">
    <property type="protein sequence ID" value="SDF50595.1"/>
    <property type="molecule type" value="Genomic_DNA"/>
</dbReference>
<accession>A0A1G7LM76</accession>
<dbReference type="InterPro" id="IPR029068">
    <property type="entry name" value="Glyas_Bleomycin-R_OHBP_Dase"/>
</dbReference>
<dbReference type="Gene3D" id="3.10.180.10">
    <property type="entry name" value="2,3-Dihydroxybiphenyl 1,2-Dioxygenase, domain 1"/>
    <property type="match status" value="1"/>
</dbReference>
<dbReference type="PANTHER" id="PTHR43048:SF3">
    <property type="entry name" value="METHYLMALONYL-COA EPIMERASE, MITOCHONDRIAL"/>
    <property type="match status" value="1"/>
</dbReference>
<evidence type="ECO:0000313" key="3">
    <source>
        <dbReference type="EMBL" id="SDF50595.1"/>
    </source>
</evidence>
<dbReference type="GO" id="GO:0004493">
    <property type="term" value="F:methylmalonyl-CoA epimerase activity"/>
    <property type="evidence" value="ECO:0007669"/>
    <property type="project" value="TreeGrafter"/>
</dbReference>
<gene>
    <name evidence="3" type="ORF">SAMN04487992_11929</name>
</gene>
<evidence type="ECO:0000256" key="1">
    <source>
        <dbReference type="ARBA" id="ARBA00022723"/>
    </source>
</evidence>
<evidence type="ECO:0000313" key="4">
    <source>
        <dbReference type="Proteomes" id="UP000182114"/>
    </source>
</evidence>
<dbReference type="RefSeq" id="WP_074539480.1">
    <property type="nucleotide sequence ID" value="NZ_FNBD01000019.1"/>
</dbReference>
<dbReference type="InterPro" id="IPR004360">
    <property type="entry name" value="Glyas_Fos-R_dOase_dom"/>
</dbReference>